<dbReference type="AlphaFoldDB" id="A0A834K4B3"/>
<reference evidence="1" key="1">
    <citation type="journal article" date="2020" name="G3 (Bethesda)">
        <title>High-Quality Assemblies for Three Invasive Social Wasps from the &lt;i&gt;Vespula&lt;/i&gt; Genus.</title>
        <authorList>
            <person name="Harrop T.W.R."/>
            <person name="Guhlin J."/>
            <person name="McLaughlin G.M."/>
            <person name="Permina E."/>
            <person name="Stockwell P."/>
            <person name="Gilligan J."/>
            <person name="Le Lec M.F."/>
            <person name="Gruber M.A.M."/>
            <person name="Quinn O."/>
            <person name="Lovegrove M."/>
            <person name="Duncan E.J."/>
            <person name="Remnant E.J."/>
            <person name="Van Eeckhoven J."/>
            <person name="Graham B."/>
            <person name="Knapp R.A."/>
            <person name="Langford K.W."/>
            <person name="Kronenberg Z."/>
            <person name="Press M.O."/>
            <person name="Eacker S.M."/>
            <person name="Wilson-Rankin E.E."/>
            <person name="Purcell J."/>
            <person name="Lester P.J."/>
            <person name="Dearden P.K."/>
        </authorList>
    </citation>
    <scope>NUCLEOTIDE SEQUENCE</scope>
    <source>
        <strain evidence="1">Volc-1</strain>
    </source>
</reference>
<dbReference type="EMBL" id="JACSDY010000018">
    <property type="protein sequence ID" value="KAF7399968.1"/>
    <property type="molecule type" value="Genomic_DNA"/>
</dbReference>
<gene>
    <name evidence="1" type="ORF">H0235_015705</name>
</gene>
<evidence type="ECO:0000313" key="1">
    <source>
        <dbReference type="EMBL" id="KAF7399968.1"/>
    </source>
</evidence>
<accession>A0A834K4B3</accession>
<evidence type="ECO:0000313" key="2">
    <source>
        <dbReference type="Proteomes" id="UP000600918"/>
    </source>
</evidence>
<proteinExistence type="predicted"/>
<protein>
    <submittedName>
        <fullName evidence="1">Uncharacterized protein</fullName>
    </submittedName>
</protein>
<organism evidence="1 2">
    <name type="scientific">Vespula pensylvanica</name>
    <name type="common">Western yellow jacket</name>
    <name type="synonym">Wasp</name>
    <dbReference type="NCBI Taxonomy" id="30213"/>
    <lineage>
        <taxon>Eukaryota</taxon>
        <taxon>Metazoa</taxon>
        <taxon>Ecdysozoa</taxon>
        <taxon>Arthropoda</taxon>
        <taxon>Hexapoda</taxon>
        <taxon>Insecta</taxon>
        <taxon>Pterygota</taxon>
        <taxon>Neoptera</taxon>
        <taxon>Endopterygota</taxon>
        <taxon>Hymenoptera</taxon>
        <taxon>Apocrita</taxon>
        <taxon>Aculeata</taxon>
        <taxon>Vespoidea</taxon>
        <taxon>Vespidae</taxon>
        <taxon>Vespinae</taxon>
        <taxon>Vespula</taxon>
    </lineage>
</organism>
<keyword evidence="2" id="KW-1185">Reference proteome</keyword>
<comment type="caution">
    <text evidence="1">The sequence shown here is derived from an EMBL/GenBank/DDBJ whole genome shotgun (WGS) entry which is preliminary data.</text>
</comment>
<name>A0A834K4B3_VESPE</name>
<dbReference type="Proteomes" id="UP000600918">
    <property type="component" value="Unassembled WGS sequence"/>
</dbReference>
<sequence>MDRPVRSKILEQRLWLFRMMYRLVRFVASSASNLGRACNEISSKLFSIQFAGISDTTERILLRNMKLFCIELQANCLALWSNVERDRSGSLCQELSPCQRT</sequence>